<evidence type="ECO:0000256" key="1">
    <source>
        <dbReference type="ARBA" id="ARBA00022801"/>
    </source>
</evidence>
<dbReference type="Pfam" id="PF01156">
    <property type="entry name" value="IU_nuc_hydro"/>
    <property type="match status" value="1"/>
</dbReference>
<dbReference type="InterPro" id="IPR001910">
    <property type="entry name" value="Inosine/uridine_hydrolase_dom"/>
</dbReference>
<dbReference type="CDD" id="cd02651">
    <property type="entry name" value="nuc_hydro_IU_UC_XIUA"/>
    <property type="match status" value="1"/>
</dbReference>
<reference evidence="5" key="1">
    <citation type="journal article" date="2019" name="Int. J. Syst. Evol. Microbiol.">
        <title>The Global Catalogue of Microorganisms (GCM) 10K type strain sequencing project: providing services to taxonomists for standard genome sequencing and annotation.</title>
        <authorList>
            <consortium name="The Broad Institute Genomics Platform"/>
            <consortium name="The Broad Institute Genome Sequencing Center for Infectious Disease"/>
            <person name="Wu L."/>
            <person name="Ma J."/>
        </authorList>
    </citation>
    <scope>NUCLEOTIDE SEQUENCE [LARGE SCALE GENOMIC DNA]</scope>
    <source>
        <strain evidence="5">CCUG 55328</strain>
    </source>
</reference>
<dbReference type="InterPro" id="IPR036452">
    <property type="entry name" value="Ribo_hydro-like"/>
</dbReference>
<dbReference type="PANTHER" id="PTHR12304:SF4">
    <property type="entry name" value="URIDINE NUCLEOSIDASE"/>
    <property type="match status" value="1"/>
</dbReference>
<keyword evidence="5" id="KW-1185">Reference proteome</keyword>
<comment type="caution">
    <text evidence="4">The sequence shown here is derived from an EMBL/GenBank/DDBJ whole genome shotgun (WGS) entry which is preliminary data.</text>
</comment>
<dbReference type="Gene3D" id="3.90.245.10">
    <property type="entry name" value="Ribonucleoside hydrolase-like"/>
    <property type="match status" value="1"/>
</dbReference>
<keyword evidence="1 4" id="KW-0378">Hydrolase</keyword>
<keyword evidence="2" id="KW-0326">Glycosidase</keyword>
<dbReference type="PANTHER" id="PTHR12304">
    <property type="entry name" value="INOSINE-URIDINE PREFERRING NUCLEOSIDE HYDROLASE"/>
    <property type="match status" value="1"/>
</dbReference>
<dbReference type="SUPFAM" id="SSF53590">
    <property type="entry name" value="Nucleoside hydrolase"/>
    <property type="match status" value="1"/>
</dbReference>
<dbReference type="InterPro" id="IPR015910">
    <property type="entry name" value="I/U_nuclsd_hydro_CS"/>
</dbReference>
<accession>A0ABW3TFK1</accession>
<feature type="domain" description="Inosine/uridine-preferring nucleoside hydrolase" evidence="3">
    <location>
        <begin position="10"/>
        <end position="308"/>
    </location>
</feature>
<proteinExistence type="predicted"/>
<organism evidence="4 5">
    <name type="scientific">Seohaeicola saemankumensis</name>
    <dbReference type="NCBI Taxonomy" id="481181"/>
    <lineage>
        <taxon>Bacteria</taxon>
        <taxon>Pseudomonadati</taxon>
        <taxon>Pseudomonadota</taxon>
        <taxon>Alphaproteobacteria</taxon>
        <taxon>Rhodobacterales</taxon>
        <taxon>Roseobacteraceae</taxon>
        <taxon>Seohaeicola</taxon>
    </lineage>
</organism>
<dbReference type="InterPro" id="IPR023186">
    <property type="entry name" value="IUNH"/>
</dbReference>
<dbReference type="RefSeq" id="WP_380793444.1">
    <property type="nucleotide sequence ID" value="NZ_JBHTKR010000006.1"/>
</dbReference>
<gene>
    <name evidence="4" type="ORF">ACFQ3C_14950</name>
</gene>
<evidence type="ECO:0000313" key="4">
    <source>
        <dbReference type="EMBL" id="MFD1195969.1"/>
    </source>
</evidence>
<dbReference type="GO" id="GO:0016787">
    <property type="term" value="F:hydrolase activity"/>
    <property type="evidence" value="ECO:0007669"/>
    <property type="project" value="UniProtKB-KW"/>
</dbReference>
<name>A0ABW3TFK1_9RHOB</name>
<evidence type="ECO:0000256" key="2">
    <source>
        <dbReference type="ARBA" id="ARBA00023295"/>
    </source>
</evidence>
<dbReference type="PROSITE" id="PS01247">
    <property type="entry name" value="IUNH"/>
    <property type="match status" value="1"/>
</dbReference>
<evidence type="ECO:0000259" key="3">
    <source>
        <dbReference type="Pfam" id="PF01156"/>
    </source>
</evidence>
<sequence length="317" mass="34623">MTLHTNPQKIIIDTDPGQDDAVAILLALASPEEIEVLGITAVAGNVPLALTQRNARMICELAGRPDMRVFAGCDRPLGRDLVTAEHVHGKSGLDGPVLPEPQMPLQDQHAVDFIVQTLRAEPSGSVTLCPLGPLTNIAMAMEKAPDIIPRIRQIVLMGGAYFQVGNITPAAEFNIYVDPQAARIVFRSGAPLVVMPLDVTHKALVTAERNDRFRALGTRVGVAVAQMTEFFERFDKEKYGSLGAPLHDPCVTAWLIRPDLFSGRHINVEIETASELTMGMTVADWWRVTKRAPNALFMGDVDADGFFDLLTERLARL</sequence>
<dbReference type="EMBL" id="JBHTKR010000006">
    <property type="protein sequence ID" value="MFD1195969.1"/>
    <property type="molecule type" value="Genomic_DNA"/>
</dbReference>
<protein>
    <submittedName>
        <fullName evidence="4">Nucleoside hydrolase</fullName>
    </submittedName>
</protein>
<evidence type="ECO:0000313" key="5">
    <source>
        <dbReference type="Proteomes" id="UP001597151"/>
    </source>
</evidence>
<dbReference type="Proteomes" id="UP001597151">
    <property type="component" value="Unassembled WGS sequence"/>
</dbReference>